<dbReference type="AlphaFoldDB" id="A0A9P6BXQ4"/>
<accession>A0A9P6BXQ4</accession>
<sequence>MTQFSPAAIWFSANSSGSRSRAITTLSTTFHPNIPKGKVVVRGQEGMVSRSHCGAQFDVSEGVLVAHFSFLPHLPLLHYEQPRHTSTKPVSTAMGSLTPIAAKPHPPDAPVRQGSPCIYFYLAHIPTPVHCSQLTEYTYHVLLCKCLTS</sequence>
<keyword evidence="2" id="KW-1185">Reference proteome</keyword>
<dbReference type="Proteomes" id="UP000807342">
    <property type="component" value="Unassembled WGS sequence"/>
</dbReference>
<dbReference type="EMBL" id="MU151804">
    <property type="protein sequence ID" value="KAF9441728.1"/>
    <property type="molecule type" value="Genomic_DNA"/>
</dbReference>
<proteinExistence type="predicted"/>
<evidence type="ECO:0000313" key="2">
    <source>
        <dbReference type="Proteomes" id="UP000807342"/>
    </source>
</evidence>
<gene>
    <name evidence="1" type="ORF">P691DRAFT_544416</name>
</gene>
<evidence type="ECO:0000313" key="1">
    <source>
        <dbReference type="EMBL" id="KAF9441728.1"/>
    </source>
</evidence>
<reference evidence="1" key="1">
    <citation type="submission" date="2020-11" db="EMBL/GenBank/DDBJ databases">
        <authorList>
            <consortium name="DOE Joint Genome Institute"/>
            <person name="Ahrendt S."/>
            <person name="Riley R."/>
            <person name="Andreopoulos W."/>
            <person name="Labutti K."/>
            <person name="Pangilinan J."/>
            <person name="Ruiz-Duenas F.J."/>
            <person name="Barrasa J.M."/>
            <person name="Sanchez-Garcia M."/>
            <person name="Camarero S."/>
            <person name="Miyauchi S."/>
            <person name="Serrano A."/>
            <person name="Linde D."/>
            <person name="Babiker R."/>
            <person name="Drula E."/>
            <person name="Ayuso-Fernandez I."/>
            <person name="Pacheco R."/>
            <person name="Padilla G."/>
            <person name="Ferreira P."/>
            <person name="Barriuso J."/>
            <person name="Kellner H."/>
            <person name="Castanera R."/>
            <person name="Alfaro M."/>
            <person name="Ramirez L."/>
            <person name="Pisabarro A.G."/>
            <person name="Kuo A."/>
            <person name="Tritt A."/>
            <person name="Lipzen A."/>
            <person name="He G."/>
            <person name="Yan M."/>
            <person name="Ng V."/>
            <person name="Cullen D."/>
            <person name="Martin F."/>
            <person name="Rosso M.-N."/>
            <person name="Henrissat B."/>
            <person name="Hibbett D."/>
            <person name="Martinez A.T."/>
            <person name="Grigoriev I.V."/>
        </authorList>
    </citation>
    <scope>NUCLEOTIDE SEQUENCE</scope>
    <source>
        <strain evidence="1">MF-IS2</strain>
    </source>
</reference>
<name>A0A9P6BXQ4_9AGAR</name>
<organism evidence="1 2">
    <name type="scientific">Macrolepiota fuliginosa MF-IS2</name>
    <dbReference type="NCBI Taxonomy" id="1400762"/>
    <lineage>
        <taxon>Eukaryota</taxon>
        <taxon>Fungi</taxon>
        <taxon>Dikarya</taxon>
        <taxon>Basidiomycota</taxon>
        <taxon>Agaricomycotina</taxon>
        <taxon>Agaricomycetes</taxon>
        <taxon>Agaricomycetidae</taxon>
        <taxon>Agaricales</taxon>
        <taxon>Agaricineae</taxon>
        <taxon>Agaricaceae</taxon>
        <taxon>Macrolepiota</taxon>
    </lineage>
</organism>
<comment type="caution">
    <text evidence="1">The sequence shown here is derived from an EMBL/GenBank/DDBJ whole genome shotgun (WGS) entry which is preliminary data.</text>
</comment>
<protein>
    <submittedName>
        <fullName evidence="1">Uncharacterized protein</fullName>
    </submittedName>
</protein>